<evidence type="ECO:0000313" key="5">
    <source>
        <dbReference type="Proteomes" id="UP000255326"/>
    </source>
</evidence>
<dbReference type="Proteomes" id="UP000255326">
    <property type="component" value="Unassembled WGS sequence"/>
</dbReference>
<accession>A0A370GPX9</accession>
<dbReference type="GO" id="GO:0008477">
    <property type="term" value="F:purine nucleosidase activity"/>
    <property type="evidence" value="ECO:0007669"/>
    <property type="project" value="TreeGrafter"/>
</dbReference>
<dbReference type="Gene3D" id="3.90.245.10">
    <property type="entry name" value="Ribonucleoside hydrolase-like"/>
    <property type="match status" value="1"/>
</dbReference>
<proteinExistence type="predicted"/>
<sequence>MPKKILLFCDPGIDDSIAIMFALINPEIEIVGIVASYGNVSKEQATANAAYLLELAGKPDIPVIPGAFMPIQKKMITYYPEIHGEDGIGPIQLPVKDYIKVYPFDTIRLLIEAYGNELNIVDTGRSTSLATAFILYPQQMKLVNGFYLMGGSFFAPGNVTPLAEANFHGDPTSTNFVLKHAHNITITPLNTTNYAYLTDEVVDLFSKHKSNPFAFMLKPIFEYYFKAYKKLSPGIIGAPIHDLVTVMTVCKPNIAEYIYYDAQVIEGIEAKGLSYIDLRPLGQPGQTRIAIKLNYDIFIKELKDCMLKMI</sequence>
<feature type="domain" description="Inosine/uridine-preferring nucleoside hydrolase" evidence="3">
    <location>
        <begin position="5"/>
        <end position="299"/>
    </location>
</feature>
<dbReference type="OrthoDB" id="9797882at2"/>
<reference evidence="4 5" key="1">
    <citation type="submission" date="2018-07" db="EMBL/GenBank/DDBJ databases">
        <title>Genomic Encyclopedia of Type Strains, Phase IV (KMG-IV): sequencing the most valuable type-strain genomes for metagenomic binning, comparative biology and taxonomic classification.</title>
        <authorList>
            <person name="Goeker M."/>
        </authorList>
    </citation>
    <scope>NUCLEOTIDE SEQUENCE [LARGE SCALE GENOMIC DNA]</scope>
    <source>
        <strain evidence="4 5">DSM 25281</strain>
    </source>
</reference>
<keyword evidence="1" id="KW-0378">Hydrolase</keyword>
<evidence type="ECO:0000256" key="1">
    <source>
        <dbReference type="ARBA" id="ARBA00022801"/>
    </source>
</evidence>
<dbReference type="InterPro" id="IPR023186">
    <property type="entry name" value="IUNH"/>
</dbReference>
<dbReference type="AlphaFoldDB" id="A0A370GPX9"/>
<dbReference type="CDD" id="cd00455">
    <property type="entry name" value="nuc_hydro"/>
    <property type="match status" value="1"/>
</dbReference>
<gene>
    <name evidence="4" type="ORF">DFR59_102412</name>
</gene>
<dbReference type="InterPro" id="IPR036452">
    <property type="entry name" value="Ribo_hydro-like"/>
</dbReference>
<dbReference type="PANTHER" id="PTHR12304">
    <property type="entry name" value="INOSINE-URIDINE PREFERRING NUCLEOSIDE HYDROLASE"/>
    <property type="match status" value="1"/>
</dbReference>
<keyword evidence="2" id="KW-0326">Glycosidase</keyword>
<organism evidence="4 5">
    <name type="scientific">Falsibacillus pallidus</name>
    <dbReference type="NCBI Taxonomy" id="493781"/>
    <lineage>
        <taxon>Bacteria</taxon>
        <taxon>Bacillati</taxon>
        <taxon>Bacillota</taxon>
        <taxon>Bacilli</taxon>
        <taxon>Bacillales</taxon>
        <taxon>Bacillaceae</taxon>
        <taxon>Falsibacillus</taxon>
    </lineage>
</organism>
<dbReference type="InterPro" id="IPR001910">
    <property type="entry name" value="Inosine/uridine_hydrolase_dom"/>
</dbReference>
<dbReference type="GO" id="GO:0006152">
    <property type="term" value="P:purine nucleoside catabolic process"/>
    <property type="evidence" value="ECO:0007669"/>
    <property type="project" value="TreeGrafter"/>
</dbReference>
<dbReference type="RefSeq" id="WP_114744592.1">
    <property type="nucleotide sequence ID" value="NZ_QQAY01000002.1"/>
</dbReference>
<protein>
    <submittedName>
        <fullName evidence="4">Purine nucleosidase</fullName>
    </submittedName>
</protein>
<dbReference type="EMBL" id="QQAY01000002">
    <property type="protein sequence ID" value="RDI45778.1"/>
    <property type="molecule type" value="Genomic_DNA"/>
</dbReference>
<comment type="caution">
    <text evidence="4">The sequence shown here is derived from an EMBL/GenBank/DDBJ whole genome shotgun (WGS) entry which is preliminary data.</text>
</comment>
<dbReference type="GO" id="GO:0005829">
    <property type="term" value="C:cytosol"/>
    <property type="evidence" value="ECO:0007669"/>
    <property type="project" value="TreeGrafter"/>
</dbReference>
<evidence type="ECO:0000313" key="4">
    <source>
        <dbReference type="EMBL" id="RDI45778.1"/>
    </source>
</evidence>
<name>A0A370GPX9_9BACI</name>
<dbReference type="Pfam" id="PF01156">
    <property type="entry name" value="IU_nuc_hydro"/>
    <property type="match status" value="1"/>
</dbReference>
<evidence type="ECO:0000256" key="2">
    <source>
        <dbReference type="ARBA" id="ARBA00023295"/>
    </source>
</evidence>
<evidence type="ECO:0000259" key="3">
    <source>
        <dbReference type="Pfam" id="PF01156"/>
    </source>
</evidence>
<dbReference type="PANTHER" id="PTHR12304:SF4">
    <property type="entry name" value="URIDINE NUCLEOSIDASE"/>
    <property type="match status" value="1"/>
</dbReference>
<dbReference type="SUPFAM" id="SSF53590">
    <property type="entry name" value="Nucleoside hydrolase"/>
    <property type="match status" value="1"/>
</dbReference>
<keyword evidence="5" id="KW-1185">Reference proteome</keyword>